<dbReference type="Gene3D" id="2.40.160.10">
    <property type="entry name" value="Porin"/>
    <property type="match status" value="1"/>
</dbReference>
<dbReference type="SUPFAM" id="SSF56935">
    <property type="entry name" value="Porins"/>
    <property type="match status" value="1"/>
</dbReference>
<organism evidence="3 4">
    <name type="scientific">Methylophaga sulfidovorans</name>
    <dbReference type="NCBI Taxonomy" id="45496"/>
    <lineage>
        <taxon>Bacteria</taxon>
        <taxon>Pseudomonadati</taxon>
        <taxon>Pseudomonadota</taxon>
        <taxon>Gammaproteobacteria</taxon>
        <taxon>Thiotrichales</taxon>
        <taxon>Piscirickettsiaceae</taxon>
        <taxon>Methylophaga</taxon>
    </lineage>
</organism>
<dbReference type="InterPro" id="IPR010870">
    <property type="entry name" value="Porin_O/P"/>
</dbReference>
<dbReference type="EMBL" id="FOSH01000001">
    <property type="protein sequence ID" value="SFJ77721.1"/>
    <property type="molecule type" value="Genomic_DNA"/>
</dbReference>
<feature type="coiled-coil region" evidence="1">
    <location>
        <begin position="44"/>
        <end position="71"/>
    </location>
</feature>
<dbReference type="InterPro" id="IPR023614">
    <property type="entry name" value="Porin_dom_sf"/>
</dbReference>
<evidence type="ECO:0000256" key="2">
    <source>
        <dbReference type="SAM" id="SignalP"/>
    </source>
</evidence>
<name>A0A1I3U7F9_9GAMM</name>
<reference evidence="4" key="1">
    <citation type="submission" date="2016-10" db="EMBL/GenBank/DDBJ databases">
        <authorList>
            <person name="Varghese N."/>
            <person name="Submissions S."/>
        </authorList>
    </citation>
    <scope>NUCLEOTIDE SEQUENCE [LARGE SCALE GENOMIC DNA]</scope>
    <source>
        <strain evidence="4">DSM 11578</strain>
    </source>
</reference>
<keyword evidence="4" id="KW-1185">Reference proteome</keyword>
<evidence type="ECO:0000313" key="3">
    <source>
        <dbReference type="EMBL" id="SFJ77721.1"/>
    </source>
</evidence>
<dbReference type="AlphaFoldDB" id="A0A1I3U7F9"/>
<dbReference type="OrthoDB" id="9807854at2"/>
<dbReference type="Proteomes" id="UP000198924">
    <property type="component" value="Unassembled WGS sequence"/>
</dbReference>
<dbReference type="STRING" id="45496.SAMN04488079_101173"/>
<feature type="signal peptide" evidence="2">
    <location>
        <begin position="1"/>
        <end position="22"/>
    </location>
</feature>
<keyword evidence="1" id="KW-0175">Coiled coil</keyword>
<evidence type="ECO:0000256" key="1">
    <source>
        <dbReference type="SAM" id="Coils"/>
    </source>
</evidence>
<keyword evidence="2" id="KW-0732">Signal</keyword>
<sequence length="446" mass="48142">MIIKRSLLAASILAALSGPAYAGSEIETLINMLHENGMVNDDQYGRLMAELKQNQAQAQEEKQQVDAKLAEATKPSDVEVTVKGGIGVKTRDGKFESKLGGRLQADAATYSGQPEMGDGSEFRRARISYSGTMYNVWDFKLEYDFASTGSNGKGITDAYLAYTGFEPMDITVGNFKTPFSLDYLTSANNTLFMERALPNAFSSGRKMGIMASNATTHWSWATGIFGDSINNKGGQDDEGWGATARGTWAPINDGVHFVHLGLGLNYRDTGDSGKVGFDSEAESHVSGVSIIDTGDITSVADYYNIGAEIAAGHGPYSVQGEYITTKVNRNNGKDADFDGWYLQAGYILTGETRQYKNGVMGGVKPSSIVGDGGYGAWELALRYSSLDLSDAGIDGEEADAMTYGVNWYPTPTLRFSANYVDVLEVDGGPNDNDEPSVFQVRSQWAF</sequence>
<feature type="chain" id="PRO_5011487388" evidence="2">
    <location>
        <begin position="23"/>
        <end position="446"/>
    </location>
</feature>
<gene>
    <name evidence="3" type="ORF">SAMN04488079_101173</name>
</gene>
<evidence type="ECO:0000313" key="4">
    <source>
        <dbReference type="Proteomes" id="UP000198924"/>
    </source>
</evidence>
<proteinExistence type="predicted"/>
<accession>A0A1I3U7F9</accession>
<protein>
    <submittedName>
        <fullName evidence="3">Phosphate-selective porin OprO and OprP</fullName>
    </submittedName>
</protein>
<dbReference type="Pfam" id="PF07396">
    <property type="entry name" value="Porin_O_P"/>
    <property type="match status" value="1"/>
</dbReference>
<dbReference type="RefSeq" id="WP_091711298.1">
    <property type="nucleotide sequence ID" value="NZ_FOSH01000001.1"/>
</dbReference>